<proteinExistence type="predicted"/>
<dbReference type="Proteomes" id="UP000321291">
    <property type="component" value="Chromosome"/>
</dbReference>
<dbReference type="EMBL" id="CP042434">
    <property type="protein sequence ID" value="QEC70357.1"/>
    <property type="molecule type" value="Genomic_DNA"/>
</dbReference>
<evidence type="ECO:0000313" key="2">
    <source>
        <dbReference type="Proteomes" id="UP000321291"/>
    </source>
</evidence>
<accession>A0A5B8VFH9</accession>
<sequence length="184" mass="20663">MKNNKHKKSTQNYGSAGKPTSTVLKLTREDLFESGIVKCMPPCTYYTGIFPDLPHLLQVCISRGEPEADGSRSFLLCGINLQKGIVEVAMIEFALERYLFDGMLKEFSLKPYEDKMALERLIYDAYARHKAIDCKFPEEFLAGMHIMHFSKNEVKKAALIAAFQHRSLSASIESGSAAKDFLEG</sequence>
<dbReference type="RefSeq" id="WP_146779621.1">
    <property type="nucleotide sequence ID" value="NZ_CP042434.1"/>
</dbReference>
<organism evidence="1 2">
    <name type="scientific">Arachidicoccus ginsenosidivorans</name>
    <dbReference type="NCBI Taxonomy" id="496057"/>
    <lineage>
        <taxon>Bacteria</taxon>
        <taxon>Pseudomonadati</taxon>
        <taxon>Bacteroidota</taxon>
        <taxon>Chitinophagia</taxon>
        <taxon>Chitinophagales</taxon>
        <taxon>Chitinophagaceae</taxon>
        <taxon>Arachidicoccus</taxon>
    </lineage>
</organism>
<dbReference type="KEGG" id="agi:FSB73_00140"/>
<protein>
    <submittedName>
        <fullName evidence="1">Uncharacterized protein</fullName>
    </submittedName>
</protein>
<dbReference type="AlphaFoldDB" id="A0A5B8VFH9"/>
<gene>
    <name evidence="1" type="ORF">FSB73_00140</name>
</gene>
<reference evidence="1 2" key="1">
    <citation type="journal article" date="2017" name="Int. J. Syst. Evol. Microbiol.">
        <title>Arachidicoccus ginsenosidivorans sp. nov., with ginsenoside-converting activity isolated from ginseng cultivating soil.</title>
        <authorList>
            <person name="Siddiqi M.Z."/>
            <person name="Aslam Z."/>
            <person name="Im W.T."/>
        </authorList>
    </citation>
    <scope>NUCLEOTIDE SEQUENCE [LARGE SCALE GENOMIC DNA]</scope>
    <source>
        <strain evidence="1 2">Gsoil 809</strain>
    </source>
</reference>
<evidence type="ECO:0000313" key="1">
    <source>
        <dbReference type="EMBL" id="QEC70357.1"/>
    </source>
</evidence>
<keyword evidence="2" id="KW-1185">Reference proteome</keyword>
<name>A0A5B8VFH9_9BACT</name>